<accession>A0A0F9T543</accession>
<proteinExistence type="predicted"/>
<name>A0A0F9T543_9ZZZZ</name>
<dbReference type="EMBL" id="LAZR01000297">
    <property type="protein sequence ID" value="KKN76300.1"/>
    <property type="molecule type" value="Genomic_DNA"/>
</dbReference>
<organism evidence="1">
    <name type="scientific">marine sediment metagenome</name>
    <dbReference type="NCBI Taxonomy" id="412755"/>
    <lineage>
        <taxon>unclassified sequences</taxon>
        <taxon>metagenomes</taxon>
        <taxon>ecological metagenomes</taxon>
    </lineage>
</organism>
<evidence type="ECO:0000313" key="1">
    <source>
        <dbReference type="EMBL" id="KKN76300.1"/>
    </source>
</evidence>
<reference evidence="1" key="1">
    <citation type="journal article" date="2015" name="Nature">
        <title>Complex archaea that bridge the gap between prokaryotes and eukaryotes.</title>
        <authorList>
            <person name="Spang A."/>
            <person name="Saw J.H."/>
            <person name="Jorgensen S.L."/>
            <person name="Zaremba-Niedzwiedzka K."/>
            <person name="Martijn J."/>
            <person name="Lind A.E."/>
            <person name="van Eijk R."/>
            <person name="Schleper C."/>
            <person name="Guy L."/>
            <person name="Ettema T.J."/>
        </authorList>
    </citation>
    <scope>NUCLEOTIDE SEQUENCE</scope>
</reference>
<sequence length="54" mass="6464">MIRIAKQRILESKLNISEKSALLENYQKFEAELNDFFNIEIIEVKVCYKSKKKK</sequence>
<dbReference type="AlphaFoldDB" id="A0A0F9T543"/>
<comment type="caution">
    <text evidence="1">The sequence shown here is derived from an EMBL/GenBank/DDBJ whole genome shotgun (WGS) entry which is preliminary data.</text>
</comment>
<protein>
    <submittedName>
        <fullName evidence="1">Uncharacterized protein</fullName>
    </submittedName>
</protein>
<gene>
    <name evidence="1" type="ORF">LCGC14_0371520</name>
</gene>